<proteinExistence type="predicted"/>
<dbReference type="EMBL" id="JALPRX010000058">
    <property type="protein sequence ID" value="MCK8785487.1"/>
    <property type="molecule type" value="Genomic_DNA"/>
</dbReference>
<name>A0A9X2BUH3_9PROT</name>
<dbReference type="AlphaFoldDB" id="A0A9X2BUH3"/>
<accession>A0A9X2BUH3</accession>
<dbReference type="Proteomes" id="UP001139516">
    <property type="component" value="Unassembled WGS sequence"/>
</dbReference>
<evidence type="ECO:0000313" key="2">
    <source>
        <dbReference type="EMBL" id="MCK8785487.1"/>
    </source>
</evidence>
<evidence type="ECO:0000256" key="1">
    <source>
        <dbReference type="SAM" id="MobiDB-lite"/>
    </source>
</evidence>
<dbReference type="InterPro" id="IPR010466">
    <property type="entry name" value="DUF1058"/>
</dbReference>
<organism evidence="2 3">
    <name type="scientific">Roseomonas acroporae</name>
    <dbReference type="NCBI Taxonomy" id="2937791"/>
    <lineage>
        <taxon>Bacteria</taxon>
        <taxon>Pseudomonadati</taxon>
        <taxon>Pseudomonadota</taxon>
        <taxon>Alphaproteobacteria</taxon>
        <taxon>Acetobacterales</taxon>
        <taxon>Roseomonadaceae</taxon>
        <taxon>Roseomonas</taxon>
    </lineage>
</organism>
<sequence>MPARPAAPPEPQVGSNTGLPLPRFASLRSDAVNLRAGPGMQYPIEWTYQRRELPVSIIREFDVWRRIRDPDGTEGWVRQSNLTGRRTFVVREERALRRRPEDGAPVVARLRPGVVGLLLACEAGNAWCEASVRNEARGWIRRAELWGVGPEEEVKQSR</sequence>
<gene>
    <name evidence="2" type="ORF">M0638_13945</name>
</gene>
<dbReference type="RefSeq" id="WP_248667611.1">
    <property type="nucleotide sequence ID" value="NZ_JALPRX010000058.1"/>
</dbReference>
<protein>
    <submittedName>
        <fullName evidence="2">SH3 domain-containing protein</fullName>
    </submittedName>
</protein>
<reference evidence="2" key="1">
    <citation type="submission" date="2022-04" db="EMBL/GenBank/DDBJ databases">
        <title>Roseomonas acroporae sp. nov., isolated from coral Acropora digitifera.</title>
        <authorList>
            <person name="Sun H."/>
        </authorList>
    </citation>
    <scope>NUCLEOTIDE SEQUENCE</scope>
    <source>
        <strain evidence="2">NAR14</strain>
    </source>
</reference>
<comment type="caution">
    <text evidence="2">The sequence shown here is derived from an EMBL/GenBank/DDBJ whole genome shotgun (WGS) entry which is preliminary data.</text>
</comment>
<dbReference type="Pfam" id="PF06347">
    <property type="entry name" value="SH3_4"/>
    <property type="match status" value="2"/>
</dbReference>
<evidence type="ECO:0000313" key="3">
    <source>
        <dbReference type="Proteomes" id="UP001139516"/>
    </source>
</evidence>
<feature type="region of interest" description="Disordered" evidence="1">
    <location>
        <begin position="1"/>
        <end position="21"/>
    </location>
</feature>
<keyword evidence="3" id="KW-1185">Reference proteome</keyword>
<dbReference type="Gene3D" id="2.30.30.40">
    <property type="entry name" value="SH3 Domains"/>
    <property type="match status" value="1"/>
</dbReference>
<feature type="compositionally biased region" description="Pro residues" evidence="1">
    <location>
        <begin position="1"/>
        <end position="11"/>
    </location>
</feature>